<evidence type="ECO:0000256" key="1">
    <source>
        <dbReference type="ARBA" id="ARBA00004651"/>
    </source>
</evidence>
<dbReference type="GO" id="GO:0007204">
    <property type="term" value="P:positive regulation of cytosolic calcium ion concentration"/>
    <property type="evidence" value="ECO:0007669"/>
    <property type="project" value="TreeGrafter"/>
</dbReference>
<dbReference type="CDD" id="cd15185">
    <property type="entry name" value="7tmA_CCR3"/>
    <property type="match status" value="1"/>
</dbReference>
<protein>
    <submittedName>
        <fullName evidence="14">C-C chemokine receptor type 3 isoform X1</fullName>
    </submittedName>
</protein>
<evidence type="ECO:0000259" key="12">
    <source>
        <dbReference type="PROSITE" id="PS50262"/>
    </source>
</evidence>
<evidence type="ECO:0000256" key="2">
    <source>
        <dbReference type="ARBA" id="ARBA00022475"/>
    </source>
</evidence>
<dbReference type="InterPro" id="IPR000355">
    <property type="entry name" value="Chemokine_rcpt"/>
</dbReference>
<dbReference type="PRINTS" id="PR00657">
    <property type="entry name" value="CCCHEMOKINER"/>
</dbReference>
<dbReference type="InterPro" id="IPR000276">
    <property type="entry name" value="GPCR_Rhodpsn"/>
</dbReference>
<dbReference type="InterPro" id="IPR017452">
    <property type="entry name" value="GPCR_Rhodpsn_7TM"/>
</dbReference>
<reference evidence="14" key="1">
    <citation type="submission" date="2025-08" db="UniProtKB">
        <authorList>
            <consortium name="RefSeq"/>
        </authorList>
    </citation>
    <scope>IDENTIFICATION</scope>
    <source>
        <tissue evidence="14">Whole blood</tissue>
    </source>
</reference>
<dbReference type="OrthoDB" id="9445403at2759"/>
<dbReference type="GO" id="GO:0019957">
    <property type="term" value="F:C-C chemokine binding"/>
    <property type="evidence" value="ECO:0007669"/>
    <property type="project" value="TreeGrafter"/>
</dbReference>
<dbReference type="GO" id="GO:0005737">
    <property type="term" value="C:cytoplasm"/>
    <property type="evidence" value="ECO:0007669"/>
    <property type="project" value="TreeGrafter"/>
</dbReference>
<comment type="similarity">
    <text evidence="9">Belongs to the G-protein coupled receptor 1 family.</text>
</comment>
<keyword evidence="6 11" id="KW-0472">Membrane</keyword>
<dbReference type="FunFam" id="1.20.1070.10:FF:000026">
    <property type="entry name" value="C-C chemokine receptor type 5"/>
    <property type="match status" value="1"/>
</dbReference>
<evidence type="ECO:0000256" key="3">
    <source>
        <dbReference type="ARBA" id="ARBA00022692"/>
    </source>
</evidence>
<dbReference type="GO" id="GO:0009897">
    <property type="term" value="C:external side of plasma membrane"/>
    <property type="evidence" value="ECO:0007669"/>
    <property type="project" value="TreeGrafter"/>
</dbReference>
<dbReference type="PRINTS" id="PR01108">
    <property type="entry name" value="CHEMOKINER3"/>
</dbReference>
<evidence type="ECO:0000256" key="4">
    <source>
        <dbReference type="ARBA" id="ARBA00022989"/>
    </source>
</evidence>
<feature type="transmembrane region" description="Helical" evidence="11">
    <location>
        <begin position="196"/>
        <end position="216"/>
    </location>
</feature>
<feature type="compositionally biased region" description="Polar residues" evidence="10">
    <location>
        <begin position="464"/>
        <end position="474"/>
    </location>
</feature>
<dbReference type="PROSITE" id="PS00237">
    <property type="entry name" value="G_PROTEIN_RECEP_F1_1"/>
    <property type="match status" value="1"/>
</dbReference>
<dbReference type="Gene3D" id="1.20.1070.10">
    <property type="entry name" value="Rhodopsin 7-helix transmembrane proteins"/>
    <property type="match status" value="1"/>
</dbReference>
<dbReference type="Proteomes" id="UP000261680">
    <property type="component" value="Unplaced"/>
</dbReference>
<dbReference type="PRINTS" id="PR00237">
    <property type="entry name" value="GPCRRHODOPSN"/>
</dbReference>
<evidence type="ECO:0000313" key="13">
    <source>
        <dbReference type="Proteomes" id="UP000261680"/>
    </source>
</evidence>
<dbReference type="RefSeq" id="XP_040484859.1">
    <property type="nucleotide sequence ID" value="XM_040628925.1"/>
</dbReference>
<feature type="region of interest" description="Disordered" evidence="10">
    <location>
        <begin position="460"/>
        <end position="480"/>
    </location>
</feature>
<evidence type="ECO:0000256" key="10">
    <source>
        <dbReference type="SAM" id="MobiDB-lite"/>
    </source>
</evidence>
<dbReference type="GO" id="GO:0019722">
    <property type="term" value="P:calcium-mediated signaling"/>
    <property type="evidence" value="ECO:0007669"/>
    <property type="project" value="TreeGrafter"/>
</dbReference>
<evidence type="ECO:0000256" key="7">
    <source>
        <dbReference type="ARBA" id="ARBA00023170"/>
    </source>
</evidence>
<feature type="transmembrane region" description="Helical" evidence="11">
    <location>
        <begin position="271"/>
        <end position="291"/>
    </location>
</feature>
<evidence type="ECO:0000256" key="9">
    <source>
        <dbReference type="RuleBase" id="RU000688"/>
    </source>
</evidence>
<keyword evidence="7 9" id="KW-0675">Receptor</keyword>
<keyword evidence="13" id="KW-1185">Reference proteome</keyword>
<dbReference type="GO" id="GO:0006955">
    <property type="term" value="P:immune response"/>
    <property type="evidence" value="ECO:0007669"/>
    <property type="project" value="TreeGrafter"/>
</dbReference>
<evidence type="ECO:0000256" key="8">
    <source>
        <dbReference type="ARBA" id="ARBA00023224"/>
    </source>
</evidence>
<dbReference type="PROSITE" id="PS50262">
    <property type="entry name" value="G_PROTEIN_RECEP_F1_2"/>
    <property type="match status" value="1"/>
</dbReference>
<dbReference type="PANTHER" id="PTHR10489">
    <property type="entry name" value="CELL ADHESION MOLECULE"/>
    <property type="match status" value="1"/>
</dbReference>
<evidence type="ECO:0000256" key="11">
    <source>
        <dbReference type="SAM" id="Phobius"/>
    </source>
</evidence>
<dbReference type="PANTHER" id="PTHR10489:SF649">
    <property type="entry name" value="C-C CHEMOKINE RECEPTOR TYPE 3"/>
    <property type="match status" value="1"/>
</dbReference>
<feature type="transmembrane region" description="Helical" evidence="11">
    <location>
        <begin position="236"/>
        <end position="259"/>
    </location>
</feature>
<keyword evidence="8 9" id="KW-0807">Transducer</keyword>
<keyword evidence="2" id="KW-1003">Cell membrane</keyword>
<evidence type="ECO:0000256" key="6">
    <source>
        <dbReference type="ARBA" id="ARBA00023136"/>
    </source>
</evidence>
<dbReference type="GO" id="GO:0016493">
    <property type="term" value="F:C-C chemokine receptor activity"/>
    <property type="evidence" value="ECO:0007669"/>
    <property type="project" value="InterPro"/>
</dbReference>
<accession>A0A8M1FX94</accession>
<keyword evidence="5 9" id="KW-0297">G-protein coupled receptor</keyword>
<comment type="subcellular location">
    <subcellularLocation>
        <location evidence="1">Cell membrane</location>
        <topology evidence="1">Multi-pass membrane protein</topology>
    </subcellularLocation>
</comment>
<dbReference type="AlphaFoldDB" id="A0A8M1FX94"/>
<feature type="transmembrane region" description="Helical" evidence="11">
    <location>
        <begin position="330"/>
        <end position="352"/>
    </location>
</feature>
<evidence type="ECO:0000256" key="5">
    <source>
        <dbReference type="ARBA" id="ARBA00023040"/>
    </source>
</evidence>
<sequence>MSGQTSAVTACTTDFAEVADAYGNVSLPGKEWAGLWSAQCKTWEVSTLRVLSCEASLLRAAAPGHPTWPPCNLAARRTHEDTQPHACCAVTSPSSLSDCRVLSSGTCEQVAGLLVSCRDKIMEAFTAVMKTMDESTETTVFDYEDSLPCEKVNIRQLGSQFLPPLYSLVFVVGLLGNAVVVLILTKYKRLQIMTNIFLLNLAISDLLFLFTLVFWIHYAGWNEWVFGAFMCKLLSGLYYVGLYSEIFFIILLTVDRYLAIVHAVFALRARTVTFGVITSVLTWGLAGLAALPEFIFHKSQDEGQHFVCLPLYPKDQEDKWKRFHALRMNILGLALPLLIMGVCYSGIIKTLLRCPSKKKYKAIRLIFVIMVVFFIFWTPYNLVLLLSAFQTIFFEASCEQSKQLDVAMQVTEVIAYTHCCVNPIIYAFVGERFRNHLCHFFRRHVATYLGKYIPFLPSEKSDRASSPSPSTGEQELSFVF</sequence>
<dbReference type="InterPro" id="IPR050119">
    <property type="entry name" value="CCR1-9-like"/>
</dbReference>
<feature type="transmembrane region" description="Helical" evidence="11">
    <location>
        <begin position="165"/>
        <end position="184"/>
    </location>
</feature>
<name>A0A8M1FX94_URSMA</name>
<keyword evidence="4 11" id="KW-1133">Transmembrane helix</keyword>
<organism evidence="13 14">
    <name type="scientific">Ursus maritimus</name>
    <name type="common">Polar bear</name>
    <name type="synonym">Thalarctos maritimus</name>
    <dbReference type="NCBI Taxonomy" id="29073"/>
    <lineage>
        <taxon>Eukaryota</taxon>
        <taxon>Metazoa</taxon>
        <taxon>Chordata</taxon>
        <taxon>Craniata</taxon>
        <taxon>Vertebrata</taxon>
        <taxon>Euteleostomi</taxon>
        <taxon>Mammalia</taxon>
        <taxon>Eutheria</taxon>
        <taxon>Laurasiatheria</taxon>
        <taxon>Carnivora</taxon>
        <taxon>Caniformia</taxon>
        <taxon>Ursidae</taxon>
        <taxon>Ursus</taxon>
    </lineage>
</organism>
<proteinExistence type="inferred from homology"/>
<gene>
    <name evidence="14" type="primary">LOC103674890</name>
</gene>
<keyword evidence="3 9" id="KW-0812">Transmembrane</keyword>
<dbReference type="GO" id="GO:0006954">
    <property type="term" value="P:inflammatory response"/>
    <property type="evidence" value="ECO:0007669"/>
    <property type="project" value="InterPro"/>
</dbReference>
<dbReference type="InterPro" id="IPR002238">
    <property type="entry name" value="Chemokine_CCR3"/>
</dbReference>
<evidence type="ECO:0000313" key="14">
    <source>
        <dbReference type="RefSeq" id="XP_040484859.1"/>
    </source>
</evidence>
<dbReference type="GO" id="GO:0060326">
    <property type="term" value="P:cell chemotaxis"/>
    <property type="evidence" value="ECO:0007669"/>
    <property type="project" value="TreeGrafter"/>
</dbReference>
<dbReference type="SUPFAM" id="SSF81321">
    <property type="entry name" value="Family A G protein-coupled receptor-like"/>
    <property type="match status" value="1"/>
</dbReference>
<dbReference type="GeneID" id="103674890"/>
<dbReference type="Pfam" id="PF00001">
    <property type="entry name" value="7tm_1"/>
    <property type="match status" value="1"/>
</dbReference>
<feature type="transmembrane region" description="Helical" evidence="11">
    <location>
        <begin position="364"/>
        <end position="389"/>
    </location>
</feature>
<feature type="domain" description="G-protein coupled receptors family 1 profile" evidence="12">
    <location>
        <begin position="176"/>
        <end position="426"/>
    </location>
</feature>